<name>A0A5C6F9E5_9BACT</name>
<dbReference type="AlphaFoldDB" id="A0A5C6F9E5"/>
<feature type="signal peptide" evidence="1">
    <location>
        <begin position="1"/>
        <end position="20"/>
    </location>
</feature>
<protein>
    <submittedName>
        <fullName evidence="2">Acetyl xylan esterase (AXE1)</fullName>
    </submittedName>
</protein>
<feature type="chain" id="PRO_5023044969" evidence="1">
    <location>
        <begin position="21"/>
        <end position="737"/>
    </location>
</feature>
<evidence type="ECO:0000313" key="3">
    <source>
        <dbReference type="Proteomes" id="UP000318288"/>
    </source>
</evidence>
<dbReference type="SUPFAM" id="SSF53474">
    <property type="entry name" value="alpha/beta-Hydrolases"/>
    <property type="match status" value="2"/>
</dbReference>
<dbReference type="EMBL" id="SJPW01000003">
    <property type="protein sequence ID" value="TWU57067.1"/>
    <property type="molecule type" value="Genomic_DNA"/>
</dbReference>
<dbReference type="OrthoDB" id="244125at2"/>
<comment type="caution">
    <text evidence="2">The sequence shown here is derived from an EMBL/GenBank/DDBJ whole genome shotgun (WGS) entry which is preliminary data.</text>
</comment>
<keyword evidence="3" id="KW-1185">Reference proteome</keyword>
<dbReference type="Gene3D" id="3.40.50.1820">
    <property type="entry name" value="alpha/beta hydrolase"/>
    <property type="match status" value="2"/>
</dbReference>
<evidence type="ECO:0000313" key="2">
    <source>
        <dbReference type="EMBL" id="TWU57067.1"/>
    </source>
</evidence>
<keyword evidence="1" id="KW-0732">Signal</keyword>
<reference evidence="2 3" key="1">
    <citation type="submission" date="2019-02" db="EMBL/GenBank/DDBJ databases">
        <title>Deep-cultivation of Planctomycetes and their phenomic and genomic characterization uncovers novel biology.</title>
        <authorList>
            <person name="Wiegand S."/>
            <person name="Jogler M."/>
            <person name="Boedeker C."/>
            <person name="Pinto D."/>
            <person name="Vollmers J."/>
            <person name="Rivas-Marin E."/>
            <person name="Kohn T."/>
            <person name="Peeters S.H."/>
            <person name="Heuer A."/>
            <person name="Rast P."/>
            <person name="Oberbeckmann S."/>
            <person name="Bunk B."/>
            <person name="Jeske O."/>
            <person name="Meyerdierks A."/>
            <person name="Storesund J.E."/>
            <person name="Kallscheuer N."/>
            <person name="Luecker S."/>
            <person name="Lage O.M."/>
            <person name="Pohl T."/>
            <person name="Merkel B.J."/>
            <person name="Hornburger P."/>
            <person name="Mueller R.-W."/>
            <person name="Bruemmer F."/>
            <person name="Labrenz M."/>
            <person name="Spormann A.M."/>
            <person name="Op Den Camp H."/>
            <person name="Overmann J."/>
            <person name="Amann R."/>
            <person name="Jetten M.S.M."/>
            <person name="Mascher T."/>
            <person name="Medema M.H."/>
            <person name="Devos D.P."/>
            <person name="Kaster A.-K."/>
            <person name="Ovreas L."/>
            <person name="Rohde M."/>
            <person name="Galperin M.Y."/>
            <person name="Jogler C."/>
        </authorList>
    </citation>
    <scope>NUCLEOTIDE SEQUENCE [LARGE SCALE GENOMIC DNA]</scope>
    <source>
        <strain evidence="2 3">Poly51</strain>
    </source>
</reference>
<gene>
    <name evidence="2" type="ORF">Poly51_29880</name>
</gene>
<dbReference type="RefSeq" id="WP_146458439.1">
    <property type="nucleotide sequence ID" value="NZ_SJPW01000003.1"/>
</dbReference>
<dbReference type="InterPro" id="IPR050261">
    <property type="entry name" value="FrsA_esterase"/>
</dbReference>
<dbReference type="PANTHER" id="PTHR22946">
    <property type="entry name" value="DIENELACTONE HYDROLASE DOMAIN-CONTAINING PROTEIN-RELATED"/>
    <property type="match status" value="1"/>
</dbReference>
<evidence type="ECO:0000256" key="1">
    <source>
        <dbReference type="SAM" id="SignalP"/>
    </source>
</evidence>
<dbReference type="PANTHER" id="PTHR22946:SF8">
    <property type="entry name" value="ACETYL XYLAN ESTERASE DOMAIN-CONTAINING PROTEIN"/>
    <property type="match status" value="1"/>
</dbReference>
<sequence length="737" mass="80265" precursor="true">MSRQILIVFALGWCSLATLCADEPHSDAAESVGGMIRVLPSGKRPHDARLGELKTLNGHFPFAVPANPAQWYSRAESLRRRVLVATGLWPMPERAPIHATIYGKVQRDGFTVEKVSFESLPGHFVTGLLFRPSDSSLAKRPGVLSPHGHGGRNQAFTDDELATQLNSGGEHFAASGRTPKLARCAQLARMGCVTFIFDMLGYCDSVQIPFEVAHRHADVRPVETESTDDAWVFYSPQADLRLQSVMGLQTFNAIRSLDFLASLPDVDADRLAVTGGSGGGTQSILLGAIDDRIKVSFPNGMVSTSMQGGCYCENCNLLRIGTGNVELAALMAPRPQAMTAANDWTSAMMTDGYPQLKWLYAMVGNADDVHCRPLLQFPHNYNYVTRATMYSWFNRHLSLGLDEPIVEGDFTPLSVAETTVWDDEHRAPTSVGPQHERAICRWWDQQSRTMPGIGMSIAGDNLSEFRSVVGAAWQTMIDGELPIDVRYREVRSQQRGGLNFSMGLVTAPARGVELPVVIIRSESGASATGRVVVWTDGLGKSAILKQLTDSRSLLRQIVAKGDTVLLPDLFEQGEFRDDGVPLDRQRRVDDARAYSAFTLGYNPTLVAHRSSDLLAIIKYAKQVGADQVVMIATGGSASYAALAAAIAGNVVDHAIIDTQGFRFAAIDDWQDANFVPGAVKYGDMPAILALRAPHRLTVIGERDLPVLVEQVFKAAGASKSVDSKANVDANLIEEFHR</sequence>
<dbReference type="Proteomes" id="UP000318288">
    <property type="component" value="Unassembled WGS sequence"/>
</dbReference>
<accession>A0A5C6F9E5</accession>
<organism evidence="2 3">
    <name type="scientific">Rubripirellula tenax</name>
    <dbReference type="NCBI Taxonomy" id="2528015"/>
    <lineage>
        <taxon>Bacteria</taxon>
        <taxon>Pseudomonadati</taxon>
        <taxon>Planctomycetota</taxon>
        <taxon>Planctomycetia</taxon>
        <taxon>Pirellulales</taxon>
        <taxon>Pirellulaceae</taxon>
        <taxon>Rubripirellula</taxon>
    </lineage>
</organism>
<proteinExistence type="predicted"/>
<dbReference type="InterPro" id="IPR029058">
    <property type="entry name" value="AB_hydrolase_fold"/>
</dbReference>